<feature type="transmembrane region" description="Helical" evidence="1">
    <location>
        <begin position="33"/>
        <end position="53"/>
    </location>
</feature>
<dbReference type="OrthoDB" id="285304at2"/>
<gene>
    <name evidence="2" type="ORF">Poly41_53370</name>
</gene>
<dbReference type="RefSeq" id="WP_146530126.1">
    <property type="nucleotide sequence ID" value="NZ_SJPV01000011.1"/>
</dbReference>
<keyword evidence="1" id="KW-0812">Transmembrane</keyword>
<accession>A0A5C6D861</accession>
<evidence type="ECO:0000256" key="1">
    <source>
        <dbReference type="SAM" id="Phobius"/>
    </source>
</evidence>
<name>A0A5C6D861_9BACT</name>
<dbReference type="AlphaFoldDB" id="A0A5C6D861"/>
<dbReference type="Proteomes" id="UP000319143">
    <property type="component" value="Unassembled WGS sequence"/>
</dbReference>
<protein>
    <submittedName>
        <fullName evidence="2">Uncharacterized protein</fullName>
    </submittedName>
</protein>
<dbReference type="EMBL" id="SJPV01000011">
    <property type="protein sequence ID" value="TWU32958.1"/>
    <property type="molecule type" value="Genomic_DNA"/>
</dbReference>
<organism evidence="2 3">
    <name type="scientific">Novipirellula artificiosorum</name>
    <dbReference type="NCBI Taxonomy" id="2528016"/>
    <lineage>
        <taxon>Bacteria</taxon>
        <taxon>Pseudomonadati</taxon>
        <taxon>Planctomycetota</taxon>
        <taxon>Planctomycetia</taxon>
        <taxon>Pirellulales</taxon>
        <taxon>Pirellulaceae</taxon>
        <taxon>Novipirellula</taxon>
    </lineage>
</organism>
<keyword evidence="1" id="KW-1133">Transmembrane helix</keyword>
<evidence type="ECO:0000313" key="2">
    <source>
        <dbReference type="EMBL" id="TWU32958.1"/>
    </source>
</evidence>
<proteinExistence type="predicted"/>
<comment type="caution">
    <text evidence="2">The sequence shown here is derived from an EMBL/GenBank/DDBJ whole genome shotgun (WGS) entry which is preliminary data.</text>
</comment>
<evidence type="ECO:0000313" key="3">
    <source>
        <dbReference type="Proteomes" id="UP000319143"/>
    </source>
</evidence>
<keyword evidence="3" id="KW-1185">Reference proteome</keyword>
<reference evidence="2 3" key="1">
    <citation type="submission" date="2019-02" db="EMBL/GenBank/DDBJ databases">
        <title>Deep-cultivation of Planctomycetes and their phenomic and genomic characterization uncovers novel biology.</title>
        <authorList>
            <person name="Wiegand S."/>
            <person name="Jogler M."/>
            <person name="Boedeker C."/>
            <person name="Pinto D."/>
            <person name="Vollmers J."/>
            <person name="Rivas-Marin E."/>
            <person name="Kohn T."/>
            <person name="Peeters S.H."/>
            <person name="Heuer A."/>
            <person name="Rast P."/>
            <person name="Oberbeckmann S."/>
            <person name="Bunk B."/>
            <person name="Jeske O."/>
            <person name="Meyerdierks A."/>
            <person name="Storesund J.E."/>
            <person name="Kallscheuer N."/>
            <person name="Luecker S."/>
            <person name="Lage O.M."/>
            <person name="Pohl T."/>
            <person name="Merkel B.J."/>
            <person name="Hornburger P."/>
            <person name="Mueller R.-W."/>
            <person name="Bruemmer F."/>
            <person name="Labrenz M."/>
            <person name="Spormann A.M."/>
            <person name="Op Den Camp H."/>
            <person name="Overmann J."/>
            <person name="Amann R."/>
            <person name="Jetten M.S.M."/>
            <person name="Mascher T."/>
            <person name="Medema M.H."/>
            <person name="Devos D.P."/>
            <person name="Kaster A.-K."/>
            <person name="Ovreas L."/>
            <person name="Rohde M."/>
            <person name="Galperin M.Y."/>
            <person name="Jogler C."/>
        </authorList>
    </citation>
    <scope>NUCLEOTIDE SEQUENCE [LARGE SCALE GENOMIC DNA]</scope>
    <source>
        <strain evidence="2 3">Poly41</strain>
    </source>
</reference>
<keyword evidence="1" id="KW-0472">Membrane</keyword>
<sequence>MKSSYLKVLSVVALCATILPCLLYFTGVIGHSAVTLMALVGTIIWFASTPWWMGREVRVDAKEVEI</sequence>